<evidence type="ECO:0000313" key="7">
    <source>
        <dbReference type="EMBL" id="TBU51118.1"/>
    </source>
</evidence>
<name>A0A4Q9M3H7_9APHY</name>
<dbReference type="OrthoDB" id="2020436at2759"/>
<dbReference type="InterPro" id="IPR003721">
    <property type="entry name" value="Pantoate_ligase"/>
</dbReference>
<evidence type="ECO:0000256" key="4">
    <source>
        <dbReference type="SAM" id="MobiDB-lite"/>
    </source>
</evidence>
<dbReference type="EMBL" id="ML143390">
    <property type="protein sequence ID" value="TBU33949.1"/>
    <property type="molecule type" value="Genomic_DNA"/>
</dbReference>
<dbReference type="AlphaFoldDB" id="A0A4Q9M3H7"/>
<evidence type="ECO:0000313" key="9">
    <source>
        <dbReference type="Proteomes" id="UP000292082"/>
    </source>
</evidence>
<evidence type="ECO:0000313" key="8">
    <source>
        <dbReference type="EMBL" id="TBU51558.1"/>
    </source>
</evidence>
<dbReference type="EMBL" id="ML145308">
    <property type="protein sequence ID" value="TBU51558.1"/>
    <property type="molecule type" value="Genomic_DNA"/>
</dbReference>
<evidence type="ECO:0000256" key="2">
    <source>
        <dbReference type="ARBA" id="ARBA00029902"/>
    </source>
</evidence>
<dbReference type="EMBL" id="ML145393">
    <property type="protein sequence ID" value="TBU51118.1"/>
    <property type="molecule type" value="Genomic_DNA"/>
</dbReference>
<dbReference type="Gene3D" id="3.40.50.620">
    <property type="entry name" value="HUPs"/>
    <property type="match status" value="1"/>
</dbReference>
<evidence type="ECO:0000313" key="6">
    <source>
        <dbReference type="EMBL" id="TBU33949.1"/>
    </source>
</evidence>
<accession>A0A4Q9M3H7</accession>
<dbReference type="Pfam" id="PF02569">
    <property type="entry name" value="Pantoate_ligase"/>
    <property type="match status" value="1"/>
</dbReference>
<keyword evidence="9" id="KW-1185">Reference proteome</keyword>
<dbReference type="GO" id="GO:0015940">
    <property type="term" value="P:pantothenate biosynthetic process"/>
    <property type="evidence" value="ECO:0007669"/>
    <property type="project" value="InterPro"/>
</dbReference>
<evidence type="ECO:0000256" key="1">
    <source>
        <dbReference type="ARBA" id="ARBA00015647"/>
    </source>
</evidence>
<evidence type="ECO:0000313" key="5">
    <source>
        <dbReference type="EMBL" id="TBU21305.1"/>
    </source>
</evidence>
<dbReference type="SUPFAM" id="SSF52374">
    <property type="entry name" value="Nucleotidylyl transferase"/>
    <property type="match status" value="1"/>
</dbReference>
<dbReference type="EMBL" id="ML143627">
    <property type="protein sequence ID" value="TBU21305.1"/>
    <property type="molecule type" value="Genomic_DNA"/>
</dbReference>
<dbReference type="InterPro" id="IPR014729">
    <property type="entry name" value="Rossmann-like_a/b/a_fold"/>
</dbReference>
<protein>
    <recommendedName>
        <fullName evidence="1">Pantoate--beta-alanine ligase</fullName>
    </recommendedName>
    <alternativeName>
        <fullName evidence="3">Pantoate-activating enzyme</fullName>
    </alternativeName>
    <alternativeName>
        <fullName evidence="2">Pantothenate synthetase</fullName>
    </alternativeName>
</protein>
<gene>
    <name evidence="8" type="ORF">BD310DRAFT_982508</name>
    <name evidence="7" type="ORF">BD310DRAFT_982920</name>
    <name evidence="6" type="ORF">BD311DRAFT_802930</name>
    <name evidence="5" type="ORF">BD311DRAFT_812421</name>
</gene>
<reference evidence="5 9" key="1">
    <citation type="submission" date="2019-01" db="EMBL/GenBank/DDBJ databases">
        <title>Draft genome sequences of three monokaryotic isolates of the white-rot basidiomycete fungus Dichomitus squalens.</title>
        <authorList>
            <consortium name="DOE Joint Genome Institute"/>
            <person name="Lopez S.C."/>
            <person name="Andreopoulos B."/>
            <person name="Pangilinan J."/>
            <person name="Lipzen A."/>
            <person name="Riley R."/>
            <person name="Ahrendt S."/>
            <person name="Ng V."/>
            <person name="Barry K."/>
            <person name="Daum C."/>
            <person name="Grigoriev I.V."/>
            <person name="Hilden K.S."/>
            <person name="Makela M.R."/>
            <person name="de Vries R.P."/>
        </authorList>
    </citation>
    <scope>NUCLEOTIDE SEQUENCE [LARGE SCALE GENOMIC DNA]</scope>
    <source>
        <strain evidence="7 9">CBS 464.89</strain>
        <strain evidence="5">OM18370.1</strain>
    </source>
</reference>
<dbReference type="Proteomes" id="UP000292957">
    <property type="component" value="Unassembled WGS sequence"/>
</dbReference>
<dbReference type="Proteomes" id="UP000292082">
    <property type="component" value="Unassembled WGS sequence"/>
</dbReference>
<feature type="region of interest" description="Disordered" evidence="4">
    <location>
        <begin position="1"/>
        <end position="24"/>
    </location>
</feature>
<evidence type="ECO:0000256" key="3">
    <source>
        <dbReference type="ARBA" id="ARBA00032806"/>
    </source>
</evidence>
<proteinExistence type="predicted"/>
<sequence>MAHSPDLRFTRPAPPGLLSPRTSTLLPQHDYRTATIAHPTLPDSHVVKGLEEEGIDEKKSIGFVATMGALHEGHLSLGCASAVFVLTVSEMYPSGITQSVAEQ</sequence>
<dbReference type="GO" id="GO:0004592">
    <property type="term" value="F:pantoate-beta-alanine ligase activity"/>
    <property type="evidence" value="ECO:0007669"/>
    <property type="project" value="InterPro"/>
</dbReference>
<organism evidence="5">
    <name type="scientific">Dichomitus squalens</name>
    <dbReference type="NCBI Taxonomy" id="114155"/>
    <lineage>
        <taxon>Eukaryota</taxon>
        <taxon>Fungi</taxon>
        <taxon>Dikarya</taxon>
        <taxon>Basidiomycota</taxon>
        <taxon>Agaricomycotina</taxon>
        <taxon>Agaricomycetes</taxon>
        <taxon>Polyporales</taxon>
        <taxon>Polyporaceae</taxon>
        <taxon>Dichomitus</taxon>
    </lineage>
</organism>